<organism evidence="2">
    <name type="scientific">uncultured marine group II/III euryarchaeote KM3_83_G03</name>
    <dbReference type="NCBI Taxonomy" id="1456522"/>
    <lineage>
        <taxon>Archaea</taxon>
        <taxon>Methanobacteriati</taxon>
        <taxon>Methanobacteriota</taxon>
        <taxon>environmental samples</taxon>
    </lineage>
</organism>
<protein>
    <submittedName>
        <fullName evidence="2">Uncharacterized protein</fullName>
    </submittedName>
</protein>
<dbReference type="EMBL" id="KF901116">
    <property type="protein sequence ID" value="AIF18653.1"/>
    <property type="molecule type" value="Genomic_DNA"/>
</dbReference>
<evidence type="ECO:0000313" key="2">
    <source>
        <dbReference type="EMBL" id="AIF18653.1"/>
    </source>
</evidence>
<dbReference type="AlphaFoldDB" id="A0A075HXZ5"/>
<evidence type="ECO:0000256" key="1">
    <source>
        <dbReference type="SAM" id="Phobius"/>
    </source>
</evidence>
<proteinExistence type="predicted"/>
<keyword evidence="1" id="KW-0472">Membrane</keyword>
<sequence length="185" mass="20595">MGRFFTDAVFVSAVVFLIVAIGINNPVIGSAVELPVVFEQASEVNIPHILMVTPHSDGVLMGPSQTFLYRVKAIDYEANCQLYVDDQPVGDVAVVGEDQLARVKANLNPGYYAWRVECKLLNSRTISSLEKRFSVEKFTKIERSNPITGNVVARVKDPELYKSSLVLTMLTIASLVWIFNWKGKE</sequence>
<reference evidence="2" key="1">
    <citation type="journal article" date="2014" name="Genome Biol. Evol.">
        <title>Pangenome evidence for extensive interdomain horizontal transfer affecting lineage core and shell genes in uncultured planktonic thaumarchaeota and euryarchaeota.</title>
        <authorList>
            <person name="Deschamps P."/>
            <person name="Zivanovic Y."/>
            <person name="Moreira D."/>
            <person name="Rodriguez-Valera F."/>
            <person name="Lopez-Garcia P."/>
        </authorList>
    </citation>
    <scope>NUCLEOTIDE SEQUENCE</scope>
</reference>
<accession>A0A075HXZ5</accession>
<name>A0A075HXZ5_9EURY</name>
<keyword evidence="1" id="KW-1133">Transmembrane helix</keyword>
<keyword evidence="1" id="KW-0812">Transmembrane</keyword>
<feature type="transmembrane region" description="Helical" evidence="1">
    <location>
        <begin position="160"/>
        <end position="179"/>
    </location>
</feature>